<reference evidence="2 3" key="1">
    <citation type="submission" date="2019-05" db="EMBL/GenBank/DDBJ databases">
        <title>Tamlana fucoidanivorans sp. nov., isolated from the surface of algae collected from Fujian province in China.</title>
        <authorList>
            <person name="Li J."/>
        </authorList>
    </citation>
    <scope>NUCLEOTIDE SEQUENCE [LARGE SCALE GENOMIC DNA]</scope>
    <source>
        <strain evidence="2 3">CW2-9</strain>
    </source>
</reference>
<gene>
    <name evidence="2" type="ORF">FGF67_05655</name>
</gene>
<dbReference type="EMBL" id="VDCS01000005">
    <property type="protein sequence ID" value="TNJ45194.1"/>
    <property type="molecule type" value="Genomic_DNA"/>
</dbReference>
<name>A0A5C4SP74_9FLAO</name>
<evidence type="ECO:0000313" key="2">
    <source>
        <dbReference type="EMBL" id="TNJ45194.1"/>
    </source>
</evidence>
<feature type="signal peptide" evidence="1">
    <location>
        <begin position="1"/>
        <end position="24"/>
    </location>
</feature>
<protein>
    <submittedName>
        <fullName evidence="2">Uncharacterized protein</fullName>
    </submittedName>
</protein>
<feature type="chain" id="PRO_5023016330" evidence="1">
    <location>
        <begin position="25"/>
        <end position="169"/>
    </location>
</feature>
<dbReference type="Proteomes" id="UP000308713">
    <property type="component" value="Unassembled WGS sequence"/>
</dbReference>
<accession>A0A5C4SP74</accession>
<evidence type="ECO:0000313" key="3">
    <source>
        <dbReference type="Proteomes" id="UP000308713"/>
    </source>
</evidence>
<evidence type="ECO:0000256" key="1">
    <source>
        <dbReference type="SAM" id="SignalP"/>
    </source>
</evidence>
<dbReference type="OrthoDB" id="1178051at2"/>
<sequence>MKKMFKTGVSLLVVLVLTSTTLSANNKFDKPESKVLPVSDIKVYELDEEVNLGFDTTAYLPSEFNYFEGLNQHEINQAANAILFDWEDMSTHALEVDDIEVYEVEEVSELEFDTLEYLPADFNYFEGLSKDEELEIEGSLIYEMVFGEDPIATVEEVEQIGFYRAKHSM</sequence>
<comment type="caution">
    <text evidence="2">The sequence shown here is derived from an EMBL/GenBank/DDBJ whole genome shotgun (WGS) entry which is preliminary data.</text>
</comment>
<dbReference type="RefSeq" id="WP_139695593.1">
    <property type="nucleotide sequence ID" value="NZ_CP074074.1"/>
</dbReference>
<proteinExistence type="predicted"/>
<keyword evidence="3" id="KW-1185">Reference proteome</keyword>
<keyword evidence="1" id="KW-0732">Signal</keyword>
<dbReference type="AlphaFoldDB" id="A0A5C4SP74"/>
<organism evidence="2 3">
    <name type="scientific">Allotamlana fucoidanivorans</name>
    <dbReference type="NCBI Taxonomy" id="2583814"/>
    <lineage>
        <taxon>Bacteria</taxon>
        <taxon>Pseudomonadati</taxon>
        <taxon>Bacteroidota</taxon>
        <taxon>Flavobacteriia</taxon>
        <taxon>Flavobacteriales</taxon>
        <taxon>Flavobacteriaceae</taxon>
        <taxon>Allotamlana</taxon>
    </lineage>
</organism>